<evidence type="ECO:0000256" key="2">
    <source>
        <dbReference type="ARBA" id="ARBA00022771"/>
    </source>
</evidence>
<name>A0A6G1K187_9PLEO</name>
<evidence type="ECO:0000259" key="5">
    <source>
        <dbReference type="PROSITE" id="PS50865"/>
    </source>
</evidence>
<dbReference type="OrthoDB" id="437457at2759"/>
<sequence length="411" mass="46642">MSSSSAVRSCTVCSKGNANLCSRCKSASYCSKSCQQSDWCTHKLLCASFTTFATSDRPTPEHYRGILFNPEKSKPEFIWLLSKWSSSYGDNDYDVDYQSPQIRPLLGSDSLLKHLTIQHDKRLDKQLSDTIFITYRDTFLVDGSRPSRSIASITATQPGEYHDWRGPIVAYGKKGLGIDPLACRDLDMNDFRHITDHFLSYAYVPPPDTSQASTERVKGVRINCVGDVKLFKKPHFEEVEVAGTDSIFSMHDTSDIADRIELPILTRRCPPDPKWVNTKGGVFGYESPFNNQDATFLHQCCDPRAEFDINTGSLGWGWCPMKWQNGAGSVIVVRKDKKLLLPMHMEALARYCRYEIRPLLAHSTGEFHPEKPMKREEVLRMICRPTFVIYWAKFAGEKKDYATPSPYENGL</sequence>
<dbReference type="InterPro" id="IPR002893">
    <property type="entry name" value="Znf_MYND"/>
</dbReference>
<dbReference type="GO" id="GO:0000981">
    <property type="term" value="F:DNA-binding transcription factor activity, RNA polymerase II-specific"/>
    <property type="evidence" value="ECO:0007669"/>
    <property type="project" value="TreeGrafter"/>
</dbReference>
<keyword evidence="2 4" id="KW-0863">Zinc-finger</keyword>
<feature type="domain" description="MYND-type" evidence="5">
    <location>
        <begin position="10"/>
        <end position="46"/>
    </location>
</feature>
<proteinExistence type="predicted"/>
<dbReference type="InterPro" id="IPR024119">
    <property type="entry name" value="TF_DEAF-1"/>
</dbReference>
<dbReference type="PANTHER" id="PTHR10237:SF14">
    <property type="entry name" value="MYND-TYPE DOMAIN-CONTAINING PROTEIN"/>
    <property type="match status" value="1"/>
</dbReference>
<evidence type="ECO:0000256" key="4">
    <source>
        <dbReference type="PROSITE-ProRule" id="PRU00134"/>
    </source>
</evidence>
<dbReference type="PANTHER" id="PTHR10237">
    <property type="entry name" value="DEFORMED EPIDERMAL AUTOREGULATORY FACTOR 1 HOMOLOG SUPPRESSIN"/>
    <property type="match status" value="1"/>
</dbReference>
<dbReference type="PROSITE" id="PS01360">
    <property type="entry name" value="ZF_MYND_1"/>
    <property type="match status" value="1"/>
</dbReference>
<gene>
    <name evidence="6" type="ORF">K504DRAFT_459028</name>
</gene>
<dbReference type="SUPFAM" id="SSF144232">
    <property type="entry name" value="HIT/MYND zinc finger-like"/>
    <property type="match status" value="1"/>
</dbReference>
<keyword evidence="7" id="KW-1185">Reference proteome</keyword>
<dbReference type="GO" id="GO:0005634">
    <property type="term" value="C:nucleus"/>
    <property type="evidence" value="ECO:0007669"/>
    <property type="project" value="TreeGrafter"/>
</dbReference>
<organism evidence="6 7">
    <name type="scientific">Pleomassaria siparia CBS 279.74</name>
    <dbReference type="NCBI Taxonomy" id="1314801"/>
    <lineage>
        <taxon>Eukaryota</taxon>
        <taxon>Fungi</taxon>
        <taxon>Dikarya</taxon>
        <taxon>Ascomycota</taxon>
        <taxon>Pezizomycotina</taxon>
        <taxon>Dothideomycetes</taxon>
        <taxon>Pleosporomycetidae</taxon>
        <taxon>Pleosporales</taxon>
        <taxon>Pleomassariaceae</taxon>
        <taxon>Pleomassaria</taxon>
    </lineage>
</organism>
<evidence type="ECO:0000313" key="7">
    <source>
        <dbReference type="Proteomes" id="UP000799428"/>
    </source>
</evidence>
<accession>A0A6G1K187</accession>
<reference evidence="6" key="1">
    <citation type="journal article" date="2020" name="Stud. Mycol.">
        <title>101 Dothideomycetes genomes: a test case for predicting lifestyles and emergence of pathogens.</title>
        <authorList>
            <person name="Haridas S."/>
            <person name="Albert R."/>
            <person name="Binder M."/>
            <person name="Bloem J."/>
            <person name="Labutti K."/>
            <person name="Salamov A."/>
            <person name="Andreopoulos B."/>
            <person name="Baker S."/>
            <person name="Barry K."/>
            <person name="Bills G."/>
            <person name="Bluhm B."/>
            <person name="Cannon C."/>
            <person name="Castanera R."/>
            <person name="Culley D."/>
            <person name="Daum C."/>
            <person name="Ezra D."/>
            <person name="Gonzalez J."/>
            <person name="Henrissat B."/>
            <person name="Kuo A."/>
            <person name="Liang C."/>
            <person name="Lipzen A."/>
            <person name="Lutzoni F."/>
            <person name="Magnuson J."/>
            <person name="Mondo S."/>
            <person name="Nolan M."/>
            <person name="Ohm R."/>
            <person name="Pangilinan J."/>
            <person name="Park H.-J."/>
            <person name="Ramirez L."/>
            <person name="Alfaro M."/>
            <person name="Sun H."/>
            <person name="Tritt A."/>
            <person name="Yoshinaga Y."/>
            <person name="Zwiers L.-H."/>
            <person name="Turgeon B."/>
            <person name="Goodwin S."/>
            <person name="Spatafora J."/>
            <person name="Crous P."/>
            <person name="Grigoriev I."/>
        </authorList>
    </citation>
    <scope>NUCLEOTIDE SEQUENCE</scope>
    <source>
        <strain evidence="6">CBS 279.74</strain>
    </source>
</reference>
<evidence type="ECO:0000256" key="1">
    <source>
        <dbReference type="ARBA" id="ARBA00022723"/>
    </source>
</evidence>
<keyword evidence="3" id="KW-0862">Zinc</keyword>
<protein>
    <recommendedName>
        <fullName evidence="5">MYND-type domain-containing protein</fullName>
    </recommendedName>
</protein>
<dbReference type="GO" id="GO:0008270">
    <property type="term" value="F:zinc ion binding"/>
    <property type="evidence" value="ECO:0007669"/>
    <property type="project" value="UniProtKB-KW"/>
</dbReference>
<dbReference type="Gene3D" id="6.10.140.2220">
    <property type="match status" value="1"/>
</dbReference>
<dbReference type="EMBL" id="MU005775">
    <property type="protein sequence ID" value="KAF2706629.1"/>
    <property type="molecule type" value="Genomic_DNA"/>
</dbReference>
<dbReference type="Proteomes" id="UP000799428">
    <property type="component" value="Unassembled WGS sequence"/>
</dbReference>
<evidence type="ECO:0000313" key="6">
    <source>
        <dbReference type="EMBL" id="KAF2706629.1"/>
    </source>
</evidence>
<evidence type="ECO:0000256" key="3">
    <source>
        <dbReference type="ARBA" id="ARBA00022833"/>
    </source>
</evidence>
<dbReference type="Pfam" id="PF01753">
    <property type="entry name" value="zf-MYND"/>
    <property type="match status" value="1"/>
</dbReference>
<dbReference type="AlphaFoldDB" id="A0A6G1K187"/>
<dbReference type="PROSITE" id="PS50865">
    <property type="entry name" value="ZF_MYND_2"/>
    <property type="match status" value="1"/>
</dbReference>
<keyword evidence="1" id="KW-0479">Metal-binding</keyword>